<keyword evidence="8" id="KW-0460">Magnesium</keyword>
<sequence length="241" mass="28309">MGKIGAFFDIDGTLYRNSLMVEHFKKLLKYEVIDPALWHSHVKHTYYDWQKRRGNFDDYLLELAKAYIQSLKGLNKNHLEFINDQVINLKGDKVYRYTRARIAWHKSLNHKIFFISGGPAYLVERMAEKYEATDYCGTKYIVDENNNFTGEIIQMWDSESKHKAIMNFVEKYDVDLNKSYSYGDTNGDYSMLKMLGHPIAINPSKELLKNIKTDEELLEKITIIVERKDVIYKLDGNVEIL</sequence>
<evidence type="ECO:0000256" key="9">
    <source>
        <dbReference type="ARBA" id="ARBA00023299"/>
    </source>
</evidence>
<evidence type="ECO:0000313" key="12">
    <source>
        <dbReference type="EMBL" id="SKC39184.1"/>
    </source>
</evidence>
<dbReference type="PANTHER" id="PTHR43344">
    <property type="entry name" value="PHOSPHOSERINE PHOSPHATASE"/>
    <property type="match status" value="1"/>
</dbReference>
<dbReference type="InterPro" id="IPR036412">
    <property type="entry name" value="HAD-like_sf"/>
</dbReference>
<evidence type="ECO:0000256" key="1">
    <source>
        <dbReference type="ARBA" id="ARBA00001946"/>
    </source>
</evidence>
<evidence type="ECO:0000256" key="5">
    <source>
        <dbReference type="ARBA" id="ARBA00022605"/>
    </source>
</evidence>
<dbReference type="GO" id="GO:0000287">
    <property type="term" value="F:magnesium ion binding"/>
    <property type="evidence" value="ECO:0007669"/>
    <property type="project" value="TreeGrafter"/>
</dbReference>
<evidence type="ECO:0000256" key="8">
    <source>
        <dbReference type="ARBA" id="ARBA00022842"/>
    </source>
</evidence>
<evidence type="ECO:0000256" key="7">
    <source>
        <dbReference type="ARBA" id="ARBA00022801"/>
    </source>
</evidence>
<dbReference type="STRING" id="36842.SAMN02194393_00442"/>
<comment type="cofactor">
    <cofactor evidence="1">
        <name>Mg(2+)</name>
        <dbReference type="ChEBI" id="CHEBI:18420"/>
    </cofactor>
</comment>
<comment type="catalytic activity">
    <reaction evidence="11">
        <text>O-phospho-D-serine + H2O = D-serine + phosphate</text>
        <dbReference type="Rhea" id="RHEA:24873"/>
        <dbReference type="ChEBI" id="CHEBI:15377"/>
        <dbReference type="ChEBI" id="CHEBI:35247"/>
        <dbReference type="ChEBI" id="CHEBI:43474"/>
        <dbReference type="ChEBI" id="CHEBI:58680"/>
        <dbReference type="EC" id="3.1.3.3"/>
    </reaction>
</comment>
<dbReference type="Proteomes" id="UP000190285">
    <property type="component" value="Unassembled WGS sequence"/>
</dbReference>
<dbReference type="GO" id="GO:0006564">
    <property type="term" value="P:L-serine biosynthetic process"/>
    <property type="evidence" value="ECO:0007669"/>
    <property type="project" value="UniProtKB-KW"/>
</dbReference>
<keyword evidence="7 12" id="KW-0378">Hydrolase</keyword>
<evidence type="ECO:0000313" key="13">
    <source>
        <dbReference type="Proteomes" id="UP000190285"/>
    </source>
</evidence>
<accession>A0A1T5IIZ7</accession>
<reference evidence="12 13" key="1">
    <citation type="submission" date="2017-02" db="EMBL/GenBank/DDBJ databases">
        <authorList>
            <person name="Peterson S.W."/>
        </authorList>
    </citation>
    <scope>NUCLEOTIDE SEQUENCE [LARGE SCALE GENOMIC DNA]</scope>
    <source>
        <strain evidence="12 13">M1</strain>
    </source>
</reference>
<keyword evidence="5" id="KW-0028">Amino-acid biosynthesis</keyword>
<dbReference type="InterPro" id="IPR050582">
    <property type="entry name" value="HAD-like_SerB"/>
</dbReference>
<dbReference type="EC" id="3.1.3.3" evidence="4"/>
<protein>
    <recommendedName>
        <fullName evidence="4">phosphoserine phosphatase</fullName>
        <ecNumber evidence="4">3.1.3.3</ecNumber>
    </recommendedName>
</protein>
<evidence type="ECO:0000256" key="2">
    <source>
        <dbReference type="ARBA" id="ARBA00005135"/>
    </source>
</evidence>
<dbReference type="InterPro" id="IPR006385">
    <property type="entry name" value="HAD_hydro_SerB1"/>
</dbReference>
<proteinExistence type="inferred from homology"/>
<evidence type="ECO:0000256" key="6">
    <source>
        <dbReference type="ARBA" id="ARBA00022723"/>
    </source>
</evidence>
<dbReference type="Gene3D" id="3.40.50.1000">
    <property type="entry name" value="HAD superfamily/HAD-like"/>
    <property type="match status" value="1"/>
</dbReference>
<keyword evidence="9" id="KW-0718">Serine biosynthesis</keyword>
<dbReference type="AlphaFoldDB" id="A0A1T5IIZ7"/>
<dbReference type="RefSeq" id="WP_079489006.1">
    <property type="nucleotide sequence ID" value="NZ_FUZT01000001.1"/>
</dbReference>
<dbReference type="InterPro" id="IPR023214">
    <property type="entry name" value="HAD_sf"/>
</dbReference>
<evidence type="ECO:0000256" key="10">
    <source>
        <dbReference type="ARBA" id="ARBA00048138"/>
    </source>
</evidence>
<organism evidence="12 13">
    <name type="scientific">Maledivibacter halophilus</name>
    <dbReference type="NCBI Taxonomy" id="36842"/>
    <lineage>
        <taxon>Bacteria</taxon>
        <taxon>Bacillati</taxon>
        <taxon>Bacillota</taxon>
        <taxon>Clostridia</taxon>
        <taxon>Peptostreptococcales</taxon>
        <taxon>Caminicellaceae</taxon>
        <taxon>Maledivibacter</taxon>
    </lineage>
</organism>
<dbReference type="EMBL" id="FUZT01000001">
    <property type="protein sequence ID" value="SKC39184.1"/>
    <property type="molecule type" value="Genomic_DNA"/>
</dbReference>
<gene>
    <name evidence="12" type="ORF">SAMN02194393_00442</name>
</gene>
<dbReference type="GO" id="GO:0036424">
    <property type="term" value="F:L-phosphoserine phosphatase activity"/>
    <property type="evidence" value="ECO:0007669"/>
    <property type="project" value="TreeGrafter"/>
</dbReference>
<evidence type="ECO:0000256" key="4">
    <source>
        <dbReference type="ARBA" id="ARBA00012640"/>
    </source>
</evidence>
<comment type="similarity">
    <text evidence="3">Belongs to the HAD-like hydrolase superfamily. SerB family.</text>
</comment>
<dbReference type="OrthoDB" id="9794212at2"/>
<comment type="catalytic activity">
    <reaction evidence="10">
        <text>O-phospho-L-serine + H2O = L-serine + phosphate</text>
        <dbReference type="Rhea" id="RHEA:21208"/>
        <dbReference type="ChEBI" id="CHEBI:15377"/>
        <dbReference type="ChEBI" id="CHEBI:33384"/>
        <dbReference type="ChEBI" id="CHEBI:43474"/>
        <dbReference type="ChEBI" id="CHEBI:57524"/>
        <dbReference type="EC" id="3.1.3.3"/>
    </reaction>
</comment>
<dbReference type="Gene3D" id="1.20.1440.100">
    <property type="entry name" value="SG protein - dephosphorylation function"/>
    <property type="match status" value="1"/>
</dbReference>
<dbReference type="PANTHER" id="PTHR43344:SF2">
    <property type="entry name" value="PHOSPHOSERINE PHOSPHATASE"/>
    <property type="match status" value="1"/>
</dbReference>
<dbReference type="Pfam" id="PF12710">
    <property type="entry name" value="HAD"/>
    <property type="match status" value="1"/>
</dbReference>
<evidence type="ECO:0000256" key="11">
    <source>
        <dbReference type="ARBA" id="ARBA00048523"/>
    </source>
</evidence>
<dbReference type="SUPFAM" id="SSF56784">
    <property type="entry name" value="HAD-like"/>
    <property type="match status" value="1"/>
</dbReference>
<keyword evidence="13" id="KW-1185">Reference proteome</keyword>
<name>A0A1T5IIZ7_9FIRM</name>
<dbReference type="NCBIfam" id="TIGR01488">
    <property type="entry name" value="HAD-SF-IB"/>
    <property type="match status" value="1"/>
</dbReference>
<comment type="pathway">
    <text evidence="2">Amino-acid biosynthesis; L-serine biosynthesis; L-serine from 3-phospho-D-glycerate: step 3/3.</text>
</comment>
<dbReference type="NCBIfam" id="TIGR01490">
    <property type="entry name" value="HAD-SF-IB-hyp1"/>
    <property type="match status" value="1"/>
</dbReference>
<dbReference type="GO" id="GO:0005737">
    <property type="term" value="C:cytoplasm"/>
    <property type="evidence" value="ECO:0007669"/>
    <property type="project" value="TreeGrafter"/>
</dbReference>
<evidence type="ECO:0000256" key="3">
    <source>
        <dbReference type="ARBA" id="ARBA00009184"/>
    </source>
</evidence>
<keyword evidence="6" id="KW-0479">Metal-binding</keyword>